<dbReference type="EMBL" id="JAVHJS010000005">
    <property type="protein sequence ID" value="KAK2857804.1"/>
    <property type="molecule type" value="Genomic_DNA"/>
</dbReference>
<gene>
    <name evidence="1" type="ORF">Q7C36_005723</name>
</gene>
<keyword evidence="2" id="KW-1185">Reference proteome</keyword>
<evidence type="ECO:0000313" key="2">
    <source>
        <dbReference type="Proteomes" id="UP001187315"/>
    </source>
</evidence>
<evidence type="ECO:0000313" key="1">
    <source>
        <dbReference type="EMBL" id="KAK2857804.1"/>
    </source>
</evidence>
<accession>A0AA88T8A7</accession>
<dbReference type="AlphaFoldDB" id="A0AA88T8A7"/>
<organism evidence="1 2">
    <name type="scientific">Tachysurus vachellii</name>
    <name type="common">Darkbarbel catfish</name>
    <name type="synonym">Pelteobagrus vachellii</name>
    <dbReference type="NCBI Taxonomy" id="175792"/>
    <lineage>
        <taxon>Eukaryota</taxon>
        <taxon>Metazoa</taxon>
        <taxon>Chordata</taxon>
        <taxon>Craniata</taxon>
        <taxon>Vertebrata</taxon>
        <taxon>Euteleostomi</taxon>
        <taxon>Actinopterygii</taxon>
        <taxon>Neopterygii</taxon>
        <taxon>Teleostei</taxon>
        <taxon>Ostariophysi</taxon>
        <taxon>Siluriformes</taxon>
        <taxon>Bagridae</taxon>
        <taxon>Tachysurus</taxon>
    </lineage>
</organism>
<sequence length="78" mass="8759">MTCSVRDEMRIIKKQKYFLISLFFYLLLPCLPTRPSCSLALGLSRGAVLQKTYTGLPSLLPAIFVSPPPPPFFFLPLP</sequence>
<comment type="caution">
    <text evidence="1">The sequence shown here is derived from an EMBL/GenBank/DDBJ whole genome shotgun (WGS) entry which is preliminary data.</text>
</comment>
<proteinExistence type="predicted"/>
<name>A0AA88T8A7_TACVA</name>
<reference evidence="1" key="1">
    <citation type="submission" date="2023-08" db="EMBL/GenBank/DDBJ databases">
        <title>Pelteobagrus vachellii genome.</title>
        <authorList>
            <person name="Liu H."/>
        </authorList>
    </citation>
    <scope>NUCLEOTIDE SEQUENCE</scope>
    <source>
        <strain evidence="1">PRFRI_2022a</strain>
        <tissue evidence="1">Muscle</tissue>
    </source>
</reference>
<protein>
    <submittedName>
        <fullName evidence="1">Uncharacterized protein</fullName>
    </submittedName>
</protein>
<dbReference type="Proteomes" id="UP001187315">
    <property type="component" value="Unassembled WGS sequence"/>
</dbReference>